<proteinExistence type="inferred from homology"/>
<reference evidence="6 7" key="1">
    <citation type="journal article" date="2010" name="J. Bacteriol.">
        <title>Genome sequences of Pelagibaca bermudensis HTCC2601T and Maritimibacter alkaliphilus HTCC2654T, the type strains of two marine Roseobacter genera.</title>
        <authorList>
            <person name="Thrash J.C."/>
            <person name="Cho J.C."/>
            <person name="Ferriera S."/>
            <person name="Johnson J."/>
            <person name="Vergin K.L."/>
            <person name="Giovannoni S.J."/>
        </authorList>
    </citation>
    <scope>NUCLEOTIDE SEQUENCE [LARGE SCALE GENOMIC DNA]</scope>
    <source>
        <strain evidence="6 7">HTCC2654</strain>
    </source>
</reference>
<dbReference type="InterPro" id="IPR013762">
    <property type="entry name" value="Integrase-like_cat_sf"/>
</dbReference>
<evidence type="ECO:0000313" key="7">
    <source>
        <dbReference type="Proteomes" id="UP000002931"/>
    </source>
</evidence>
<evidence type="ECO:0000256" key="1">
    <source>
        <dbReference type="ARBA" id="ARBA00008857"/>
    </source>
</evidence>
<dbReference type="SUPFAM" id="SSF56349">
    <property type="entry name" value="DNA breaking-rejoining enzymes"/>
    <property type="match status" value="1"/>
</dbReference>
<dbReference type="GO" id="GO:0003677">
    <property type="term" value="F:DNA binding"/>
    <property type="evidence" value="ECO:0007669"/>
    <property type="project" value="UniProtKB-KW"/>
</dbReference>
<dbReference type="AlphaFoldDB" id="A3VKJ4"/>
<dbReference type="PANTHER" id="PTHR30629:SF2">
    <property type="entry name" value="PROPHAGE INTEGRASE INTS-RELATED"/>
    <property type="match status" value="1"/>
</dbReference>
<keyword evidence="7" id="KW-1185">Reference proteome</keyword>
<dbReference type="Pfam" id="PF22022">
    <property type="entry name" value="Phage_int_M"/>
    <property type="match status" value="1"/>
</dbReference>
<dbReference type="InterPro" id="IPR010998">
    <property type="entry name" value="Integrase_recombinase_N"/>
</dbReference>
<dbReference type="Gene3D" id="1.10.150.130">
    <property type="match status" value="1"/>
</dbReference>
<comment type="similarity">
    <text evidence="1">Belongs to the 'phage' integrase family.</text>
</comment>
<name>A3VKJ4_9RHOB</name>
<evidence type="ECO:0000256" key="3">
    <source>
        <dbReference type="ARBA" id="ARBA00023125"/>
    </source>
</evidence>
<dbReference type="PROSITE" id="PS51898">
    <property type="entry name" value="TYR_RECOMBINASE"/>
    <property type="match status" value="1"/>
</dbReference>
<organism evidence="6 7">
    <name type="scientific">Maritimibacter alkaliphilus HTCC2654</name>
    <dbReference type="NCBI Taxonomy" id="314271"/>
    <lineage>
        <taxon>Bacteria</taxon>
        <taxon>Pseudomonadati</taxon>
        <taxon>Pseudomonadota</taxon>
        <taxon>Alphaproteobacteria</taxon>
        <taxon>Rhodobacterales</taxon>
        <taxon>Roseobacteraceae</taxon>
        <taxon>Maritimibacter</taxon>
    </lineage>
</organism>
<accession>A3VKJ4</accession>
<evidence type="ECO:0000313" key="6">
    <source>
        <dbReference type="EMBL" id="EAQ11165.1"/>
    </source>
</evidence>
<evidence type="ECO:0000256" key="4">
    <source>
        <dbReference type="ARBA" id="ARBA00023172"/>
    </source>
</evidence>
<dbReference type="HOGENOM" id="CLU_027562_0_2_5"/>
<dbReference type="InterPro" id="IPR053876">
    <property type="entry name" value="Phage_int_M"/>
</dbReference>
<gene>
    <name evidence="6" type="ORF">RB2654_21233</name>
</gene>
<keyword evidence="4" id="KW-0233">DNA recombination</keyword>
<dbReference type="InterPro" id="IPR011010">
    <property type="entry name" value="DNA_brk_join_enz"/>
</dbReference>
<dbReference type="Pfam" id="PF00589">
    <property type="entry name" value="Phage_integrase"/>
    <property type="match status" value="1"/>
</dbReference>
<keyword evidence="2" id="KW-0229">DNA integration</keyword>
<dbReference type="InterPro" id="IPR050808">
    <property type="entry name" value="Phage_Integrase"/>
</dbReference>
<evidence type="ECO:0000256" key="2">
    <source>
        <dbReference type="ARBA" id="ARBA00022908"/>
    </source>
</evidence>
<dbReference type="InterPro" id="IPR002104">
    <property type="entry name" value="Integrase_catalytic"/>
</dbReference>
<dbReference type="CDD" id="cd00801">
    <property type="entry name" value="INT_P4_C"/>
    <property type="match status" value="1"/>
</dbReference>
<sequence length="336" mass="37295">MERDALKAKGEVPTFTQAIPGALEKYGPEMASERYRKQWVASLELYAVPVFGETKVDEVTVDDVFAALQPIWLEKTDTARRVRGRIEKVLLWAKGQGFVKGENPARWGGNLELRLSKPSSVAKVIHQPALALTDLADWFSDLKSRKGNAARALELAALTAARSGEVRGMKWGEIDFEHRLWIVPAARMKMDREHRVPLSNAATELLKGLERGSDDDFVFAAPRGGALSDMALSQIMKRMHFAALKVNGKGYVDRVSGRPAVPHGLRSAFRDWVAECTSYPGEMAEVALAHKVSNSVEAAYRRGDQLEKRRQMMSAWAAFLTGSQDQKIIGFEVSRG</sequence>
<feature type="domain" description="Tyr recombinase" evidence="5">
    <location>
        <begin position="114"/>
        <end position="313"/>
    </location>
</feature>
<dbReference type="GO" id="GO:0006310">
    <property type="term" value="P:DNA recombination"/>
    <property type="evidence" value="ECO:0007669"/>
    <property type="project" value="UniProtKB-KW"/>
</dbReference>
<protein>
    <submittedName>
        <fullName evidence="6">Putative P4-family integrase</fullName>
    </submittedName>
</protein>
<dbReference type="EMBL" id="AAMT01000018">
    <property type="protein sequence ID" value="EAQ11165.1"/>
    <property type="molecule type" value="Genomic_DNA"/>
</dbReference>
<keyword evidence="3" id="KW-0238">DNA-binding</keyword>
<comment type="caution">
    <text evidence="6">The sequence shown here is derived from an EMBL/GenBank/DDBJ whole genome shotgun (WGS) entry which is preliminary data.</text>
</comment>
<evidence type="ECO:0000259" key="5">
    <source>
        <dbReference type="PROSITE" id="PS51898"/>
    </source>
</evidence>
<dbReference type="STRING" id="314271.RB2654_21233"/>
<dbReference type="eggNOG" id="COG0582">
    <property type="taxonomic scope" value="Bacteria"/>
</dbReference>
<dbReference type="Proteomes" id="UP000002931">
    <property type="component" value="Unassembled WGS sequence"/>
</dbReference>
<dbReference type="Gene3D" id="1.10.443.10">
    <property type="entry name" value="Intergrase catalytic core"/>
    <property type="match status" value="1"/>
</dbReference>
<dbReference type="GO" id="GO:0015074">
    <property type="term" value="P:DNA integration"/>
    <property type="evidence" value="ECO:0007669"/>
    <property type="project" value="UniProtKB-KW"/>
</dbReference>
<dbReference type="PANTHER" id="PTHR30629">
    <property type="entry name" value="PROPHAGE INTEGRASE"/>
    <property type="match status" value="1"/>
</dbReference>